<reference evidence="8 9" key="1">
    <citation type="journal article" date="2016" name="Nat. Commun.">
        <title>Extremotolerant tardigrade genome and improved radiotolerance of human cultured cells by tardigrade-unique protein.</title>
        <authorList>
            <person name="Hashimoto T."/>
            <person name="Horikawa D.D."/>
            <person name="Saito Y."/>
            <person name="Kuwahara H."/>
            <person name="Kozuka-Hata H."/>
            <person name="Shin-I T."/>
            <person name="Minakuchi Y."/>
            <person name="Ohishi K."/>
            <person name="Motoyama A."/>
            <person name="Aizu T."/>
            <person name="Enomoto A."/>
            <person name="Kondo K."/>
            <person name="Tanaka S."/>
            <person name="Hara Y."/>
            <person name="Koshikawa S."/>
            <person name="Sagara H."/>
            <person name="Miura T."/>
            <person name="Yokobori S."/>
            <person name="Miyagawa K."/>
            <person name="Suzuki Y."/>
            <person name="Kubo T."/>
            <person name="Oyama M."/>
            <person name="Kohara Y."/>
            <person name="Fujiyama A."/>
            <person name="Arakawa K."/>
            <person name="Katayama T."/>
            <person name="Toyoda A."/>
            <person name="Kunieda T."/>
        </authorList>
    </citation>
    <scope>NUCLEOTIDE SEQUENCE [LARGE SCALE GENOMIC DNA]</scope>
    <source>
        <strain evidence="8 9">YOKOZUNA-1</strain>
    </source>
</reference>
<dbReference type="GO" id="GO:0016592">
    <property type="term" value="C:mediator complex"/>
    <property type="evidence" value="ECO:0007669"/>
    <property type="project" value="InterPro"/>
</dbReference>
<keyword evidence="5 6" id="KW-0539">Nucleus</keyword>
<evidence type="ECO:0000256" key="1">
    <source>
        <dbReference type="ARBA" id="ARBA00004123"/>
    </source>
</evidence>
<keyword evidence="3 6" id="KW-0805">Transcription regulation</keyword>
<dbReference type="Proteomes" id="UP000186922">
    <property type="component" value="Unassembled WGS sequence"/>
</dbReference>
<comment type="similarity">
    <text evidence="2 6">Belongs to the Mediator complex subunit 6 family.</text>
</comment>
<dbReference type="InterPro" id="IPR007018">
    <property type="entry name" value="Mediator_Med6"/>
</dbReference>
<dbReference type="Gene3D" id="3.10.450.580">
    <property type="entry name" value="Mediator complex, subunit Med6"/>
    <property type="match status" value="1"/>
</dbReference>
<feature type="compositionally biased region" description="Basic and acidic residues" evidence="7">
    <location>
        <begin position="220"/>
        <end position="233"/>
    </location>
</feature>
<evidence type="ECO:0000256" key="3">
    <source>
        <dbReference type="ARBA" id="ARBA00023015"/>
    </source>
</evidence>
<feature type="region of interest" description="Disordered" evidence="7">
    <location>
        <begin position="214"/>
        <end position="233"/>
    </location>
</feature>
<evidence type="ECO:0000256" key="2">
    <source>
        <dbReference type="ARBA" id="ARBA00007526"/>
    </source>
</evidence>
<dbReference type="EMBL" id="BDGG01000008">
    <property type="protein sequence ID" value="GAV02435.1"/>
    <property type="molecule type" value="Genomic_DNA"/>
</dbReference>
<keyword evidence="4 6" id="KW-0804">Transcription</keyword>
<comment type="subcellular location">
    <subcellularLocation>
        <location evidence="1 6">Nucleus</location>
    </subcellularLocation>
</comment>
<gene>
    <name evidence="8" type="primary">RvY_13002-1</name>
    <name evidence="6" type="synonym">MED6</name>
    <name evidence="8" type="synonym">RvY_13002.1</name>
    <name evidence="8" type="ORF">RvY_13002</name>
</gene>
<evidence type="ECO:0000313" key="9">
    <source>
        <dbReference type="Proteomes" id="UP000186922"/>
    </source>
</evidence>
<dbReference type="InterPro" id="IPR038566">
    <property type="entry name" value="Mediator_Med6_sf"/>
</dbReference>
<comment type="function">
    <text evidence="6">Component of the Mediator complex, a coactivator involved in the regulated transcription of nearly all RNA polymerase II-dependent genes. Mediator functions as a bridge to convey information from gene-specific regulatory proteins to the basal RNA polymerase II transcription machinery. Mediator is recruited to promoters by direct interactions with regulatory proteins and serves as a scaffold for the assembly of a functional preinitiation complex with RNA polymerase II and the general transcription factors.</text>
</comment>
<keyword evidence="9" id="KW-1185">Reference proteome</keyword>
<sequence length="233" mass="26834">MSIPRPDNPPVWVSLNPKDNSLGTSWVDQPWLPFLNASNVLDYFAQCTLFYDPHCNNEQIRMQRLSLEHLKNMIGTEYDLVHFQEPVLYVIRKQQRLSPTETIPLSYYYILAGSIYKSPDLWSIINSRLTNASHFLCSAETEMSTYVRYHPSNGYSWDIKSPNNANGRVSFAPLDYSKKETEDTGTQYQRKNVDNLLGSLSQAFPYKPLPVVEHPFGPRTLRDQKSEQKPPAT</sequence>
<keyword evidence="6" id="KW-0010">Activator</keyword>
<organism evidence="8 9">
    <name type="scientific">Ramazzottius varieornatus</name>
    <name type="common">Water bear</name>
    <name type="synonym">Tardigrade</name>
    <dbReference type="NCBI Taxonomy" id="947166"/>
    <lineage>
        <taxon>Eukaryota</taxon>
        <taxon>Metazoa</taxon>
        <taxon>Ecdysozoa</taxon>
        <taxon>Tardigrada</taxon>
        <taxon>Eutardigrada</taxon>
        <taxon>Parachela</taxon>
        <taxon>Hypsibioidea</taxon>
        <taxon>Ramazzottiidae</taxon>
        <taxon>Ramazzottius</taxon>
    </lineage>
</organism>
<dbReference type="GO" id="GO:0003712">
    <property type="term" value="F:transcription coregulator activity"/>
    <property type="evidence" value="ECO:0007669"/>
    <property type="project" value="InterPro"/>
</dbReference>
<comment type="subunit">
    <text evidence="6">Component of the Mediator complex.</text>
</comment>
<evidence type="ECO:0000313" key="8">
    <source>
        <dbReference type="EMBL" id="GAV02435.1"/>
    </source>
</evidence>
<dbReference type="Pfam" id="PF04934">
    <property type="entry name" value="Med6"/>
    <property type="match status" value="1"/>
</dbReference>
<evidence type="ECO:0000256" key="6">
    <source>
        <dbReference type="RuleBase" id="RU364143"/>
    </source>
</evidence>
<name>A0A1D1VLD8_RAMVA</name>
<dbReference type="AlphaFoldDB" id="A0A1D1VLD8"/>
<evidence type="ECO:0000256" key="7">
    <source>
        <dbReference type="SAM" id="MobiDB-lite"/>
    </source>
</evidence>
<dbReference type="GO" id="GO:0006357">
    <property type="term" value="P:regulation of transcription by RNA polymerase II"/>
    <property type="evidence" value="ECO:0007669"/>
    <property type="project" value="InterPro"/>
</dbReference>
<accession>A0A1D1VLD8</accession>
<evidence type="ECO:0000256" key="5">
    <source>
        <dbReference type="ARBA" id="ARBA00023242"/>
    </source>
</evidence>
<evidence type="ECO:0000256" key="4">
    <source>
        <dbReference type="ARBA" id="ARBA00023163"/>
    </source>
</evidence>
<proteinExistence type="inferred from homology"/>
<comment type="caution">
    <text evidence="8">The sequence shown here is derived from an EMBL/GenBank/DDBJ whole genome shotgun (WGS) entry which is preliminary data.</text>
</comment>
<protein>
    <recommendedName>
        <fullName evidence="6">Mediator of RNA polymerase II transcription subunit 6</fullName>
    </recommendedName>
    <alternativeName>
        <fullName evidence="6">Mediator complex subunit 6</fullName>
    </alternativeName>
</protein>
<dbReference type="STRING" id="947166.A0A1D1VLD8"/>
<dbReference type="OrthoDB" id="344220at2759"/>
<dbReference type="PANTHER" id="PTHR13104">
    <property type="entry name" value="MED-6-RELATED"/>
    <property type="match status" value="1"/>
</dbReference>